<gene>
    <name evidence="2" type="ORF">OCTVUL_1B029723</name>
</gene>
<dbReference type="Gene3D" id="3.30.70.270">
    <property type="match status" value="1"/>
</dbReference>
<dbReference type="InterPro" id="IPR043128">
    <property type="entry name" value="Rev_trsase/Diguanyl_cyclase"/>
</dbReference>
<name>A0AA36AK13_OCTVU</name>
<evidence type="ECO:0000313" key="3">
    <source>
        <dbReference type="Proteomes" id="UP001162480"/>
    </source>
</evidence>
<sequence length="190" mass="21411">MAAVALHARHSLKLKDAITTRYQPDGSIFNLRRLKSVTKPSSEHIFVLQYADDTALVSHSSAVLQRLLDQLSDVYSHAGLVINTKKTESLQQPCAPDTNPCSFHVEDATIANVNQFIYLCSVLNNTLDLTDDIQRIRLASDAFGPLSIQVLLNKNINIRTRVAVYDAVCVSIRLYDCESWVPYRRHIRML</sequence>
<protein>
    <recommendedName>
        <fullName evidence="1">Reverse transcriptase domain-containing protein</fullName>
    </recommendedName>
</protein>
<dbReference type="PANTHER" id="PTHR47027">
    <property type="entry name" value="REVERSE TRANSCRIPTASE DOMAIN-CONTAINING PROTEIN"/>
    <property type="match status" value="1"/>
</dbReference>
<feature type="domain" description="Reverse transcriptase" evidence="1">
    <location>
        <begin position="37"/>
        <end position="92"/>
    </location>
</feature>
<evidence type="ECO:0000259" key="1">
    <source>
        <dbReference type="Pfam" id="PF00078"/>
    </source>
</evidence>
<reference evidence="2" key="1">
    <citation type="submission" date="2023-08" db="EMBL/GenBank/DDBJ databases">
        <authorList>
            <person name="Alioto T."/>
            <person name="Alioto T."/>
            <person name="Gomez Garrido J."/>
        </authorList>
    </citation>
    <scope>NUCLEOTIDE SEQUENCE</scope>
</reference>
<dbReference type="Pfam" id="PF00078">
    <property type="entry name" value="RVT_1"/>
    <property type="match status" value="1"/>
</dbReference>
<evidence type="ECO:0000313" key="2">
    <source>
        <dbReference type="EMBL" id="CAI9717489.1"/>
    </source>
</evidence>
<dbReference type="PANTHER" id="PTHR47027:SF23">
    <property type="entry name" value="REVERSE TRANSCRIPTASE DOMAIN-CONTAINING PROTEIN"/>
    <property type="match status" value="1"/>
</dbReference>
<dbReference type="Proteomes" id="UP001162480">
    <property type="component" value="Chromosome 2"/>
</dbReference>
<dbReference type="EMBL" id="OX597815">
    <property type="protein sequence ID" value="CAI9717489.1"/>
    <property type="molecule type" value="Genomic_DNA"/>
</dbReference>
<accession>A0AA36AK13</accession>
<dbReference type="AlphaFoldDB" id="A0AA36AK13"/>
<proteinExistence type="predicted"/>
<organism evidence="2 3">
    <name type="scientific">Octopus vulgaris</name>
    <name type="common">Common octopus</name>
    <dbReference type="NCBI Taxonomy" id="6645"/>
    <lineage>
        <taxon>Eukaryota</taxon>
        <taxon>Metazoa</taxon>
        <taxon>Spiralia</taxon>
        <taxon>Lophotrochozoa</taxon>
        <taxon>Mollusca</taxon>
        <taxon>Cephalopoda</taxon>
        <taxon>Coleoidea</taxon>
        <taxon>Octopodiformes</taxon>
        <taxon>Octopoda</taxon>
        <taxon>Incirrata</taxon>
        <taxon>Octopodidae</taxon>
        <taxon>Octopus</taxon>
    </lineage>
</organism>
<dbReference type="InterPro" id="IPR000477">
    <property type="entry name" value="RT_dom"/>
</dbReference>
<keyword evidence="3" id="KW-1185">Reference proteome</keyword>